<evidence type="ECO:0000256" key="3">
    <source>
        <dbReference type="ARBA" id="ARBA00022448"/>
    </source>
</evidence>
<accession>K3Z3J4</accession>
<dbReference type="GO" id="GO:0010328">
    <property type="term" value="F:auxin influx transmembrane transporter activity"/>
    <property type="evidence" value="ECO:0007669"/>
    <property type="project" value="UniProtKB-ARBA"/>
</dbReference>
<reference evidence="15" key="2">
    <citation type="submission" date="2018-08" db="UniProtKB">
        <authorList>
            <consortium name="EnsemblPlants"/>
        </authorList>
    </citation>
    <scope>IDENTIFICATION</scope>
    <source>
        <strain evidence="15">Yugu1</strain>
    </source>
</reference>
<dbReference type="InterPro" id="IPR003593">
    <property type="entry name" value="AAA+_ATPase"/>
</dbReference>
<evidence type="ECO:0000256" key="7">
    <source>
        <dbReference type="ARBA" id="ARBA00022840"/>
    </source>
</evidence>
<feature type="compositionally biased region" description="Low complexity" evidence="11">
    <location>
        <begin position="1"/>
        <end position="10"/>
    </location>
</feature>
<evidence type="ECO:0000256" key="11">
    <source>
        <dbReference type="SAM" id="MobiDB-lite"/>
    </source>
</evidence>
<dbReference type="SUPFAM" id="SSF52540">
    <property type="entry name" value="P-loop containing nucleoside triphosphate hydrolases"/>
    <property type="match status" value="1"/>
</dbReference>
<dbReference type="Pfam" id="PF00664">
    <property type="entry name" value="ABC_membrane"/>
    <property type="match status" value="2"/>
</dbReference>
<feature type="transmembrane region" description="Helical" evidence="12">
    <location>
        <begin position="185"/>
        <end position="209"/>
    </location>
</feature>
<feature type="transmembrane region" description="Helical" evidence="12">
    <location>
        <begin position="683"/>
        <end position="705"/>
    </location>
</feature>
<name>K3Z3J4_SETIT</name>
<evidence type="ECO:0000256" key="1">
    <source>
        <dbReference type="ARBA" id="ARBA00004651"/>
    </source>
</evidence>
<dbReference type="HOGENOM" id="CLU_000604_17_2_1"/>
<feature type="domain" description="ABC transmembrane type-1" evidence="14">
    <location>
        <begin position="47"/>
        <end position="330"/>
    </location>
</feature>
<dbReference type="SUPFAM" id="SSF90123">
    <property type="entry name" value="ABC transporter transmembrane region"/>
    <property type="match status" value="2"/>
</dbReference>
<dbReference type="FunFam" id="3.40.50.300:FF:000066">
    <property type="entry name" value="ABC transporter B family member 1"/>
    <property type="match status" value="1"/>
</dbReference>
<comment type="similarity">
    <text evidence="2">Belongs to the ABC transporter superfamily. ABCB family. Multidrug resistance exporter (TC 3.A.1.201) subfamily.</text>
</comment>
<dbReference type="InterPro" id="IPR036640">
    <property type="entry name" value="ABC1_TM_sf"/>
</dbReference>
<feature type="transmembrane region" description="Helical" evidence="12">
    <location>
        <begin position="830"/>
        <end position="850"/>
    </location>
</feature>
<dbReference type="PANTHER" id="PTHR24222">
    <property type="entry name" value="ABC TRANSPORTER B FAMILY"/>
    <property type="match status" value="1"/>
</dbReference>
<dbReference type="OMA" id="GYFRLAM"/>
<evidence type="ECO:0000256" key="5">
    <source>
        <dbReference type="ARBA" id="ARBA00022737"/>
    </source>
</evidence>
<dbReference type="GO" id="GO:0010329">
    <property type="term" value="F:auxin efflux transmembrane transporter activity"/>
    <property type="evidence" value="ECO:0007669"/>
    <property type="project" value="UniProtKB-ARBA"/>
</dbReference>
<dbReference type="Pfam" id="PF00005">
    <property type="entry name" value="ABC_tran"/>
    <property type="match status" value="1"/>
</dbReference>
<organism evidence="15 16">
    <name type="scientific">Setaria italica</name>
    <name type="common">Foxtail millet</name>
    <name type="synonym">Panicum italicum</name>
    <dbReference type="NCBI Taxonomy" id="4555"/>
    <lineage>
        <taxon>Eukaryota</taxon>
        <taxon>Viridiplantae</taxon>
        <taxon>Streptophyta</taxon>
        <taxon>Embryophyta</taxon>
        <taxon>Tracheophyta</taxon>
        <taxon>Spermatophyta</taxon>
        <taxon>Magnoliopsida</taxon>
        <taxon>Liliopsida</taxon>
        <taxon>Poales</taxon>
        <taxon>Poaceae</taxon>
        <taxon>PACMAD clade</taxon>
        <taxon>Panicoideae</taxon>
        <taxon>Panicodae</taxon>
        <taxon>Paniceae</taxon>
        <taxon>Cenchrinae</taxon>
        <taxon>Setaria</taxon>
    </lineage>
</organism>
<dbReference type="Proteomes" id="UP000004995">
    <property type="component" value="Unassembled WGS sequence"/>
</dbReference>
<dbReference type="InterPro" id="IPR011527">
    <property type="entry name" value="ABC1_TM_dom"/>
</dbReference>
<dbReference type="FunFam" id="1.20.1560.10:FF:000009">
    <property type="entry name" value="ABC transporter B family member 1"/>
    <property type="match status" value="1"/>
</dbReference>
<dbReference type="Gramene" id="KQL14506">
    <property type="protein sequence ID" value="KQL14506"/>
    <property type="gene ID" value="SETIT_021112mg"/>
</dbReference>
<dbReference type="CDD" id="cd18577">
    <property type="entry name" value="ABC_6TM_Pgp_ABCB1_D1_like"/>
    <property type="match status" value="1"/>
</dbReference>
<keyword evidence="10" id="KW-0325">Glycoprotein</keyword>
<evidence type="ECO:0000256" key="4">
    <source>
        <dbReference type="ARBA" id="ARBA00022692"/>
    </source>
</evidence>
<dbReference type="EnsemblPlants" id="KQL14506">
    <property type="protein sequence ID" value="KQL14506"/>
    <property type="gene ID" value="SETIT_021112mg"/>
</dbReference>
<dbReference type="eggNOG" id="KOG0055">
    <property type="taxonomic scope" value="Eukaryota"/>
</dbReference>
<dbReference type="GO" id="GO:0042626">
    <property type="term" value="F:ATPase-coupled transmembrane transporter activity"/>
    <property type="evidence" value="ECO:0000318"/>
    <property type="project" value="GO_Central"/>
</dbReference>
<dbReference type="InterPro" id="IPR039421">
    <property type="entry name" value="Type_1_exporter"/>
</dbReference>
<dbReference type="InterPro" id="IPR003439">
    <property type="entry name" value="ABC_transporter-like_ATP-bd"/>
</dbReference>
<evidence type="ECO:0000256" key="12">
    <source>
        <dbReference type="SAM" id="Phobius"/>
    </source>
</evidence>
<evidence type="ECO:0000256" key="10">
    <source>
        <dbReference type="ARBA" id="ARBA00023180"/>
    </source>
</evidence>
<evidence type="ECO:0000313" key="15">
    <source>
        <dbReference type="EnsemblPlants" id="KQL14506"/>
    </source>
</evidence>
<keyword evidence="4 12" id="KW-0812">Transmembrane</keyword>
<dbReference type="Gene3D" id="3.40.50.300">
    <property type="entry name" value="P-loop containing nucleotide triphosphate hydrolases"/>
    <property type="match status" value="1"/>
</dbReference>
<evidence type="ECO:0000256" key="8">
    <source>
        <dbReference type="ARBA" id="ARBA00022989"/>
    </source>
</evidence>
<feature type="region of interest" description="Disordered" evidence="11">
    <location>
        <begin position="1"/>
        <end position="23"/>
    </location>
</feature>
<dbReference type="GO" id="GO:0005886">
    <property type="term" value="C:plasma membrane"/>
    <property type="evidence" value="ECO:0000318"/>
    <property type="project" value="GO_Central"/>
</dbReference>
<evidence type="ECO:0000259" key="13">
    <source>
        <dbReference type="PROSITE" id="PS50893"/>
    </source>
</evidence>
<dbReference type="PROSITE" id="PS50929">
    <property type="entry name" value="ABC_TM1F"/>
    <property type="match status" value="2"/>
</dbReference>
<keyword evidence="9 12" id="KW-0472">Membrane</keyword>
<dbReference type="AlphaFoldDB" id="K3Z3J4"/>
<reference evidence="16" key="1">
    <citation type="journal article" date="2012" name="Nat. Biotechnol.">
        <title>Reference genome sequence of the model plant Setaria.</title>
        <authorList>
            <person name="Bennetzen J.L."/>
            <person name="Schmutz J."/>
            <person name="Wang H."/>
            <person name="Percifield R."/>
            <person name="Hawkins J."/>
            <person name="Pontaroli A.C."/>
            <person name="Estep M."/>
            <person name="Feng L."/>
            <person name="Vaughn J.N."/>
            <person name="Grimwood J."/>
            <person name="Jenkins J."/>
            <person name="Barry K."/>
            <person name="Lindquist E."/>
            <person name="Hellsten U."/>
            <person name="Deshpande S."/>
            <person name="Wang X."/>
            <person name="Wu X."/>
            <person name="Mitros T."/>
            <person name="Triplett J."/>
            <person name="Yang X."/>
            <person name="Ye C.Y."/>
            <person name="Mauro-Herrera M."/>
            <person name="Wang L."/>
            <person name="Li P."/>
            <person name="Sharma M."/>
            <person name="Sharma R."/>
            <person name="Ronald P.C."/>
            <person name="Panaud O."/>
            <person name="Kellogg E.A."/>
            <person name="Brutnell T.P."/>
            <person name="Doust A.N."/>
            <person name="Tuskan G.A."/>
            <person name="Rokhsar D."/>
            <person name="Devos K.M."/>
        </authorList>
    </citation>
    <scope>NUCLEOTIDE SEQUENCE [LARGE SCALE GENOMIC DNA]</scope>
    <source>
        <strain evidence="16">cv. Yugu1</strain>
    </source>
</reference>
<keyword evidence="6" id="KW-0547">Nucleotide-binding</keyword>
<dbReference type="CDD" id="cd18578">
    <property type="entry name" value="ABC_6TM_Pgp_ABCB1_D2_like"/>
    <property type="match status" value="1"/>
</dbReference>
<feature type="transmembrane region" description="Helical" evidence="12">
    <location>
        <begin position="270"/>
        <end position="291"/>
    </location>
</feature>
<feature type="transmembrane region" description="Helical" evidence="12">
    <location>
        <begin position="93"/>
        <end position="113"/>
    </location>
</feature>
<dbReference type="PROSITE" id="PS50893">
    <property type="entry name" value="ABC_TRANSPORTER_2"/>
    <property type="match status" value="1"/>
</dbReference>
<evidence type="ECO:0000259" key="14">
    <source>
        <dbReference type="PROSITE" id="PS50929"/>
    </source>
</evidence>
<feature type="transmembrane region" description="Helical" evidence="12">
    <location>
        <begin position="804"/>
        <end position="824"/>
    </location>
</feature>
<dbReference type="CDD" id="cd03249">
    <property type="entry name" value="ABC_MTABC3_MDL1_MDL2"/>
    <property type="match status" value="1"/>
</dbReference>
<keyword evidence="7" id="KW-0067">ATP-binding</keyword>
<keyword evidence="5" id="KW-0677">Repeat</keyword>
<protein>
    <submittedName>
        <fullName evidence="15">Uncharacterized protein</fullName>
    </submittedName>
</protein>
<dbReference type="EMBL" id="AGNK02001581">
    <property type="status" value="NOT_ANNOTATED_CDS"/>
    <property type="molecule type" value="Genomic_DNA"/>
</dbReference>
<feature type="domain" description="ABC transporter" evidence="13">
    <location>
        <begin position="365"/>
        <end position="601"/>
    </location>
</feature>
<feature type="domain" description="ABC transmembrane type-1" evidence="14">
    <location>
        <begin position="685"/>
        <end position="946"/>
    </location>
</feature>
<dbReference type="PANTHER" id="PTHR24222:SF81">
    <property type="entry name" value="ABC TRANSPORTER B FAMILY MEMBER 11"/>
    <property type="match status" value="1"/>
</dbReference>
<evidence type="ECO:0000313" key="16">
    <source>
        <dbReference type="Proteomes" id="UP000004995"/>
    </source>
</evidence>
<keyword evidence="8 12" id="KW-1133">Transmembrane helix</keyword>
<keyword evidence="3" id="KW-0813">Transport</keyword>
<proteinExistence type="inferred from homology"/>
<feature type="transmembrane region" description="Helical" evidence="12">
    <location>
        <begin position="913"/>
        <end position="932"/>
    </location>
</feature>
<dbReference type="GO" id="GO:0005524">
    <property type="term" value="F:ATP binding"/>
    <property type="evidence" value="ECO:0007669"/>
    <property type="project" value="UniProtKB-KW"/>
</dbReference>
<evidence type="ECO:0000256" key="2">
    <source>
        <dbReference type="ARBA" id="ARBA00007577"/>
    </source>
</evidence>
<dbReference type="Gene3D" id="1.20.1560.10">
    <property type="entry name" value="ABC transporter type 1, transmembrane domain"/>
    <property type="match status" value="1"/>
</dbReference>
<comment type="subcellular location">
    <subcellularLocation>
        <location evidence="1">Cell membrane</location>
        <topology evidence="1">Multi-pass membrane protein</topology>
    </subcellularLocation>
</comment>
<feature type="transmembrane region" description="Helical" evidence="12">
    <location>
        <begin position="725"/>
        <end position="748"/>
    </location>
</feature>
<dbReference type="SMART" id="SM00382">
    <property type="entry name" value="AAA"/>
    <property type="match status" value="1"/>
</dbReference>
<evidence type="ECO:0000256" key="9">
    <source>
        <dbReference type="ARBA" id="ARBA00023136"/>
    </source>
</evidence>
<dbReference type="GO" id="GO:0016887">
    <property type="term" value="F:ATP hydrolysis activity"/>
    <property type="evidence" value="ECO:0007669"/>
    <property type="project" value="InterPro"/>
</dbReference>
<keyword evidence="16" id="KW-1185">Reference proteome</keyword>
<dbReference type="GO" id="GO:0140359">
    <property type="term" value="F:ABC-type transporter activity"/>
    <property type="evidence" value="ECO:0007669"/>
    <property type="project" value="InterPro"/>
</dbReference>
<dbReference type="InParanoid" id="K3Z3J4"/>
<evidence type="ECO:0000256" key="6">
    <source>
        <dbReference type="ARBA" id="ARBA00022741"/>
    </source>
</evidence>
<sequence>MQGPPSSSTRSGGGWPGDAPWRTRRRGRWGWGRLFRFADGADAALMAAGAAGAVASGVAQPLMTLVFGEVVDAFGSGSRHNVLHRVAGVCLKFFYLAIGSWFACFLQVACWMITGERQAARIRGLYLEAVLRQDIAFLDKEITTGQLVERMSGDAILIQDAIGREVFQLTATFLGGFVVAFSKGWLLAAVMLSSIPPIVIAGAAMSWTISKLSSQGQAKYNEAGNVFEQTIGAIRTVTSFNGENRAIALYNKYIRNAYISDVQEGTATGLGFGFVMFILFCSYGLTAWFGAKLIIDKGYEGGQVVSVWMAFMTGAMSLGEATPCVTGFVSGRAAGYRMLQIIQRKPEIDPKGTDGIVLAIIKGDIELRNVYFSYPSRPDQLVFDGFSLHVLCGKTMAIVGEGGSGKSTVISLVERFYDPQAGEVLVDGVNIKSLRLEWLRGKIGLVSQEPLLFAISIWENITYGKEDATDEEIMAATKLANAANFIDKLPNGLDTMVGEHGAQLSGGQKQRIAITRAILKNPQILLLDEATSALDMESERVVQEALNRIMQGKTTIIVAHRLSTKKDADTISVVHHGIVVEQAIQLQDITGEPDACDAGYQRSTSAVRSVKSSKYIHSASLKRSISGGASFGSTSMHLITTASMIVRYSTHAELLSKVSDEGEECRKVPLSRLISLNEPEMPVLLLGTMAAVVSGVIFPILGLLISGSIKSFYEPPHQLRKDSRFWTLMYVASGVVSFICLPVEYFLFGVAGGKLVERIRSLSFKSIVHQEISWFDKPSNASGTIGARLSVDASNIRRLVGDSLALMVRSTVTVLAGFIIAMAANWRLALVATIVLPLGGLQGFLQIKFLEGFSADAKAMYEEATQVANDAVSIIRTVASFCAEAKVMKTYYRKCKAPVQQGIRQGIVSGSGFGVSFFILYCTYALCFYVGAKFMLDGKATFTEVFECSLLCSWQP</sequence>
<dbReference type="InterPro" id="IPR027417">
    <property type="entry name" value="P-loop_NTPase"/>
</dbReference>